<protein>
    <submittedName>
        <fullName evidence="6">TAP-like protein-domain-containing protein</fullName>
    </submittedName>
</protein>
<evidence type="ECO:0000313" key="7">
    <source>
        <dbReference type="Proteomes" id="UP000799770"/>
    </source>
</evidence>
<feature type="domain" description="Peptidase S33 tripeptidyl aminopeptidase-like C-terminal" evidence="5">
    <location>
        <begin position="421"/>
        <end position="515"/>
    </location>
</feature>
<dbReference type="PANTHER" id="PTHR43248:SF25">
    <property type="entry name" value="AB HYDROLASE-1 DOMAIN-CONTAINING PROTEIN-RELATED"/>
    <property type="match status" value="1"/>
</dbReference>
<evidence type="ECO:0000256" key="1">
    <source>
        <dbReference type="ARBA" id="ARBA00010088"/>
    </source>
</evidence>
<evidence type="ECO:0000256" key="2">
    <source>
        <dbReference type="ARBA" id="ARBA00022801"/>
    </source>
</evidence>
<accession>A0A6A5ZMB1</accession>
<gene>
    <name evidence="6" type="ORF">BDV96DRAFT_610189</name>
</gene>
<dbReference type="InterPro" id="IPR051601">
    <property type="entry name" value="Serine_prot/Carboxylest_S33"/>
</dbReference>
<dbReference type="Pfam" id="PF00561">
    <property type="entry name" value="Abhydrolase_1"/>
    <property type="match status" value="1"/>
</dbReference>
<comment type="similarity">
    <text evidence="1">Belongs to the peptidase S33 family.</text>
</comment>
<reference evidence="6" key="1">
    <citation type="journal article" date="2020" name="Stud. Mycol.">
        <title>101 Dothideomycetes genomes: a test case for predicting lifestyles and emergence of pathogens.</title>
        <authorList>
            <person name="Haridas S."/>
            <person name="Albert R."/>
            <person name="Binder M."/>
            <person name="Bloem J."/>
            <person name="Labutti K."/>
            <person name="Salamov A."/>
            <person name="Andreopoulos B."/>
            <person name="Baker S."/>
            <person name="Barry K."/>
            <person name="Bills G."/>
            <person name="Bluhm B."/>
            <person name="Cannon C."/>
            <person name="Castanera R."/>
            <person name="Culley D."/>
            <person name="Daum C."/>
            <person name="Ezra D."/>
            <person name="Gonzalez J."/>
            <person name="Henrissat B."/>
            <person name="Kuo A."/>
            <person name="Liang C."/>
            <person name="Lipzen A."/>
            <person name="Lutzoni F."/>
            <person name="Magnuson J."/>
            <person name="Mondo S."/>
            <person name="Nolan M."/>
            <person name="Ohm R."/>
            <person name="Pangilinan J."/>
            <person name="Park H.-J."/>
            <person name="Ramirez L."/>
            <person name="Alfaro M."/>
            <person name="Sun H."/>
            <person name="Tritt A."/>
            <person name="Yoshinaga Y."/>
            <person name="Zwiers L.-H."/>
            <person name="Turgeon B."/>
            <person name="Goodwin S."/>
            <person name="Spatafora J."/>
            <person name="Crous P."/>
            <person name="Grigoriev I."/>
        </authorList>
    </citation>
    <scope>NUCLEOTIDE SEQUENCE</scope>
    <source>
        <strain evidence="6">CBS 627.86</strain>
    </source>
</reference>
<keyword evidence="7" id="KW-1185">Reference proteome</keyword>
<dbReference type="Proteomes" id="UP000799770">
    <property type="component" value="Unassembled WGS sequence"/>
</dbReference>
<evidence type="ECO:0000256" key="3">
    <source>
        <dbReference type="SAM" id="SignalP"/>
    </source>
</evidence>
<keyword evidence="2" id="KW-0378">Hydrolase</keyword>
<proteinExistence type="inferred from homology"/>
<feature type="chain" id="PRO_5025563102" evidence="3">
    <location>
        <begin position="21"/>
        <end position="537"/>
    </location>
</feature>
<dbReference type="AlphaFoldDB" id="A0A6A5ZMB1"/>
<dbReference type="OrthoDB" id="425534at2759"/>
<feature type="domain" description="AB hydrolase-1" evidence="4">
    <location>
        <begin position="67"/>
        <end position="234"/>
    </location>
</feature>
<dbReference type="Pfam" id="PF08386">
    <property type="entry name" value="Abhydrolase_4"/>
    <property type="match status" value="1"/>
</dbReference>
<dbReference type="InterPro" id="IPR029058">
    <property type="entry name" value="AB_hydrolase_fold"/>
</dbReference>
<dbReference type="InterPro" id="IPR013595">
    <property type="entry name" value="Pept_S33_TAP-like_C"/>
</dbReference>
<dbReference type="InterPro" id="IPR000073">
    <property type="entry name" value="AB_hydrolase_1"/>
</dbReference>
<keyword evidence="3" id="KW-0732">Signal</keyword>
<dbReference type="SUPFAM" id="SSF53474">
    <property type="entry name" value="alpha/beta-Hydrolases"/>
    <property type="match status" value="1"/>
</dbReference>
<dbReference type="Gene3D" id="3.40.50.1820">
    <property type="entry name" value="alpha/beta hydrolase"/>
    <property type="match status" value="2"/>
</dbReference>
<dbReference type="PANTHER" id="PTHR43248">
    <property type="entry name" value="2-SUCCINYL-6-HYDROXY-2,4-CYCLOHEXADIENE-1-CARBOXYLATE SYNTHASE"/>
    <property type="match status" value="1"/>
</dbReference>
<evidence type="ECO:0000313" key="6">
    <source>
        <dbReference type="EMBL" id="KAF2120134.1"/>
    </source>
</evidence>
<sequence>MLRIIDRVLVAYLCLSTSHAASTRRRDNGALVTSFDQVPLDYEDLSAGTTEIAFIKKDAEDPSAEDILINPGGPSNSGVQFLLAGASLIEQNFGSQYNLIGFDPRGVNNSGPTLTCFPESEAAQTVFGHKLGLPIDSNSSSAIATAYELAGGWGQWCTRANTKSGAQYANTPAVAADLLHFIKLRQEGEINGGKPSEVAMLRYYGLSYGSIIGTTFASLYPENVGRMILDAPIDMEDYYTGQSRQNLDDADATVKAFFKYCHAAGPDACALYEDSEEGVETRFRKVLQDTINEPLVVVDPYFVQMPTVASYQALQSIILQATFAPISRFPALAQLFVGLERGNGSAVAKSSGFGTLTTASAGETKSKEYHMEEPRLIILCNDANGRSNLSSIAAFEKQVEYLVDQSHYLGESWAGATGVNCHSLDLKSPKSQQFSGLPSLASKNKSAPILFLSNTIDPTSPLQGAKKMTELFPGSALVTVEGVGHGTVTAPSKCAMEYIQSYLAWGTIPLGNATCKPDSVPFVGKNGGWGTVLHPVY</sequence>
<feature type="signal peptide" evidence="3">
    <location>
        <begin position="1"/>
        <end position="20"/>
    </location>
</feature>
<evidence type="ECO:0000259" key="4">
    <source>
        <dbReference type="Pfam" id="PF00561"/>
    </source>
</evidence>
<dbReference type="EMBL" id="ML977314">
    <property type="protein sequence ID" value="KAF2120134.1"/>
    <property type="molecule type" value="Genomic_DNA"/>
</dbReference>
<name>A0A6A5ZMB1_9PLEO</name>
<dbReference type="GO" id="GO:0016787">
    <property type="term" value="F:hydrolase activity"/>
    <property type="evidence" value="ECO:0007669"/>
    <property type="project" value="UniProtKB-KW"/>
</dbReference>
<organism evidence="6 7">
    <name type="scientific">Lophiotrema nucula</name>
    <dbReference type="NCBI Taxonomy" id="690887"/>
    <lineage>
        <taxon>Eukaryota</taxon>
        <taxon>Fungi</taxon>
        <taxon>Dikarya</taxon>
        <taxon>Ascomycota</taxon>
        <taxon>Pezizomycotina</taxon>
        <taxon>Dothideomycetes</taxon>
        <taxon>Pleosporomycetidae</taxon>
        <taxon>Pleosporales</taxon>
        <taxon>Lophiotremataceae</taxon>
        <taxon>Lophiotrema</taxon>
    </lineage>
</organism>
<evidence type="ECO:0000259" key="5">
    <source>
        <dbReference type="Pfam" id="PF08386"/>
    </source>
</evidence>